<comment type="caution">
    <text evidence="3">The sequence shown here is derived from an EMBL/GenBank/DDBJ whole genome shotgun (WGS) entry which is preliminary data.</text>
</comment>
<dbReference type="RefSeq" id="WP_274944664.1">
    <property type="nucleotide sequence ID" value="NZ_JANWOI010000004.1"/>
</dbReference>
<feature type="domain" description="Rcc01698-like C-terminal" evidence="2">
    <location>
        <begin position="518"/>
        <end position="612"/>
    </location>
</feature>
<feature type="domain" description="Tip attachment protein J" evidence="1">
    <location>
        <begin position="265"/>
        <end position="412"/>
    </location>
</feature>
<dbReference type="Pfam" id="PF13550">
    <property type="entry name" value="Phage-tail_3"/>
    <property type="match status" value="1"/>
</dbReference>
<reference evidence="3" key="1">
    <citation type="submission" date="2022-08" db="EMBL/GenBank/DDBJ databases">
        <authorList>
            <person name="Vandamme P."/>
            <person name="Hettiarachchi A."/>
            <person name="Peeters C."/>
            <person name="Cnockaert M."/>
            <person name="Carlier A."/>
        </authorList>
    </citation>
    <scope>NUCLEOTIDE SEQUENCE</scope>
    <source>
        <strain evidence="3">LMG 31809</strain>
    </source>
</reference>
<evidence type="ECO:0000259" key="1">
    <source>
        <dbReference type="Pfam" id="PF13550"/>
    </source>
</evidence>
<organism evidence="3 4">
    <name type="scientific">Govanella unica</name>
    <dbReference type="NCBI Taxonomy" id="2975056"/>
    <lineage>
        <taxon>Bacteria</taxon>
        <taxon>Pseudomonadati</taxon>
        <taxon>Pseudomonadota</taxon>
        <taxon>Alphaproteobacteria</taxon>
        <taxon>Emcibacterales</taxon>
        <taxon>Govanellaceae</taxon>
        <taxon>Govanella</taxon>
    </lineage>
</organism>
<reference evidence="3" key="2">
    <citation type="journal article" date="2023" name="Syst. Appl. Microbiol.">
        <title>Govania unica gen. nov., sp. nov., a rare biosphere bacterium that represents a novel family in the class Alphaproteobacteria.</title>
        <authorList>
            <person name="Vandamme P."/>
            <person name="Peeters C."/>
            <person name="Hettiarachchi A."/>
            <person name="Cnockaert M."/>
            <person name="Carlier A."/>
        </authorList>
    </citation>
    <scope>NUCLEOTIDE SEQUENCE</scope>
    <source>
        <strain evidence="3">LMG 31809</strain>
    </source>
</reference>
<dbReference type="Proteomes" id="UP001141619">
    <property type="component" value="Unassembled WGS sequence"/>
</dbReference>
<dbReference type="InterPro" id="IPR032876">
    <property type="entry name" value="J_dom"/>
</dbReference>
<evidence type="ECO:0000259" key="2">
    <source>
        <dbReference type="Pfam" id="PF23666"/>
    </source>
</evidence>
<name>A0A9X3Z8D7_9PROT</name>
<dbReference type="AlphaFoldDB" id="A0A9X3Z8D7"/>
<sequence length="767" mass="80200">MAVLVLAAAGFAAGSGLVGGGLLGIAAGVALGAGGSYLGSQLGGAVDAKVFGVGSRVSEGPRLGDLSVQSSAFGQVIPLLYGTVRVAGNVIWSMGLIETRHEDSEKVKGGKGGGGTRVTTVSYTYASSFAIALSARPIVGIGRIWADGKLLRDAGGRLAVEGLIRIYTGSEQQNPDPLIEAGEGLGQAPAYRGLAYVVFEDLALAEYGNRIPNLTFEVIADKGGAATLAGVIGDLALRAGLARIDVAALDDSVAGYAIARSVTYADAIETLARIYHFDAVEREGVIRFAPLARARVAVIDYENLTRSSGEAAPLTVTRQQELDLPREISVRHADPARDYQVGVQRARRQWTPSLAAYDYDLPLTISADRAKRAAEIELARQWRAREAAAFSLGTAYARLMPGDVITITGTDAPLDLMIAEADFGGGTLACRAVSYASDVYMSGALADGGGVPTQMVEDPAETRLHLLNLPALRAADGTDPVFYAAASSAESRWRGAVLYRSVDSGDSFEAIAALSSPAVAGVAVNALPLGPLDFWDEAARLTVVLDNPAQLLEARPPLAILNGANAALVGEEIIQFREAALDGAGHYVLSGLLRGRRGTDHHMASHVSGERFLLLDAARLVAVTASLSMVGRQDLYKGVSAGALLNAVDATLFQVSAESLRPFAPVHVTGLRNAEGDLAIRWIRRCRGDGGWIDGADVPLDEDSELYEVEILSGAVPLRVLTVATADGLYTAAQQTADFGALQSSISVRIYQMSARVGRGVPAVALL</sequence>
<proteinExistence type="predicted"/>
<dbReference type="Pfam" id="PF23666">
    <property type="entry name" value="Rcc01698_C"/>
    <property type="match status" value="1"/>
</dbReference>
<protein>
    <submittedName>
        <fullName evidence="3">Phage tail protein</fullName>
    </submittedName>
</protein>
<accession>A0A9X3Z8D7</accession>
<gene>
    <name evidence="3" type="ORF">NYP16_13445</name>
</gene>
<keyword evidence="4" id="KW-1185">Reference proteome</keyword>
<dbReference type="InterPro" id="IPR056490">
    <property type="entry name" value="Rcc01698_C"/>
</dbReference>
<evidence type="ECO:0000313" key="3">
    <source>
        <dbReference type="EMBL" id="MDA5194958.1"/>
    </source>
</evidence>
<dbReference type="EMBL" id="JANWOI010000004">
    <property type="protein sequence ID" value="MDA5194958.1"/>
    <property type="molecule type" value="Genomic_DNA"/>
</dbReference>
<evidence type="ECO:0000313" key="4">
    <source>
        <dbReference type="Proteomes" id="UP001141619"/>
    </source>
</evidence>